<gene>
    <name evidence="4" type="ORF">CQW23_18931</name>
</gene>
<name>A0A2G2W4B4_CAPBA</name>
<evidence type="ECO:0000256" key="1">
    <source>
        <dbReference type="ARBA" id="ARBA00008239"/>
    </source>
</evidence>
<comment type="caution">
    <text evidence="4">The sequence shown here is derived from an EMBL/GenBank/DDBJ whole genome shotgun (WGS) entry which is preliminary data.</text>
</comment>
<dbReference type="Gene3D" id="3.30.230.80">
    <property type="match status" value="1"/>
</dbReference>
<accession>A0A2G2W4B4</accession>
<dbReference type="GO" id="GO:0016887">
    <property type="term" value="F:ATP hydrolysis activity"/>
    <property type="evidence" value="ECO:0007669"/>
    <property type="project" value="InterPro"/>
</dbReference>
<dbReference type="PANTHER" id="PTHR11528">
    <property type="entry name" value="HEAT SHOCK PROTEIN 90 FAMILY MEMBER"/>
    <property type="match status" value="1"/>
</dbReference>
<dbReference type="Pfam" id="PF22936">
    <property type="entry name" value="Pol_BBD"/>
    <property type="match status" value="1"/>
</dbReference>
<dbReference type="GO" id="GO:0051082">
    <property type="term" value="F:unfolded protein binding"/>
    <property type="evidence" value="ECO:0007669"/>
    <property type="project" value="InterPro"/>
</dbReference>
<dbReference type="GO" id="GO:0005524">
    <property type="term" value="F:ATP binding"/>
    <property type="evidence" value="ECO:0007669"/>
    <property type="project" value="InterPro"/>
</dbReference>
<dbReference type="OrthoDB" id="1714277at2759"/>
<dbReference type="EMBL" id="MLFT02000008">
    <property type="protein sequence ID" value="PHT40077.1"/>
    <property type="molecule type" value="Genomic_DNA"/>
</dbReference>
<evidence type="ECO:0000256" key="2">
    <source>
        <dbReference type="ARBA" id="ARBA00023186"/>
    </source>
</evidence>
<sequence>MEATRLNNGNTWFLDSGCTQHMTCKQEYFTKLKYAKGSVKLNDKTTLEIVGKGTMAIKAPKGTKFIQDILLVPASSNTLVSGGSNSRRKEETSEDEELAVFLKQDALLESEARKKMNNIKLYIWMVFIMDNYEEFMPEYLGFVKGVVDSDDLPLNISREMVQLNEILKMIRKNLVKCIEMFNEICENKED</sequence>
<dbReference type="Proteomes" id="UP000224567">
    <property type="component" value="Unassembled WGS sequence"/>
</dbReference>
<keyword evidence="2" id="KW-0143">Chaperone</keyword>
<dbReference type="InterPro" id="IPR001404">
    <property type="entry name" value="Hsp90_fam"/>
</dbReference>
<dbReference type="Pfam" id="PF00183">
    <property type="entry name" value="HSP90"/>
    <property type="match status" value="1"/>
</dbReference>
<evidence type="ECO:0000313" key="5">
    <source>
        <dbReference type="Proteomes" id="UP000224567"/>
    </source>
</evidence>
<evidence type="ECO:0000313" key="4">
    <source>
        <dbReference type="EMBL" id="PHT40077.1"/>
    </source>
</evidence>
<feature type="domain" description="Retrovirus-related Pol polyprotein from transposon TNT 1-94-like beta-barrel" evidence="3">
    <location>
        <begin position="12"/>
        <end position="84"/>
    </location>
</feature>
<organism evidence="4 5">
    <name type="scientific">Capsicum baccatum</name>
    <name type="common">Peruvian pepper</name>
    <dbReference type="NCBI Taxonomy" id="33114"/>
    <lineage>
        <taxon>Eukaryota</taxon>
        <taxon>Viridiplantae</taxon>
        <taxon>Streptophyta</taxon>
        <taxon>Embryophyta</taxon>
        <taxon>Tracheophyta</taxon>
        <taxon>Spermatophyta</taxon>
        <taxon>Magnoliopsida</taxon>
        <taxon>eudicotyledons</taxon>
        <taxon>Gunneridae</taxon>
        <taxon>Pentapetalae</taxon>
        <taxon>asterids</taxon>
        <taxon>lamiids</taxon>
        <taxon>Solanales</taxon>
        <taxon>Solanaceae</taxon>
        <taxon>Solanoideae</taxon>
        <taxon>Capsiceae</taxon>
        <taxon>Capsicum</taxon>
    </lineage>
</organism>
<proteinExistence type="inferred from homology"/>
<keyword evidence="4" id="KW-0346">Stress response</keyword>
<dbReference type="AlphaFoldDB" id="A0A2G2W4B4"/>
<evidence type="ECO:0000259" key="3">
    <source>
        <dbReference type="Pfam" id="PF22936"/>
    </source>
</evidence>
<keyword evidence="5" id="KW-1185">Reference proteome</keyword>
<protein>
    <submittedName>
        <fullName evidence="4">Heat shock protein 82</fullName>
    </submittedName>
</protein>
<reference evidence="5" key="2">
    <citation type="journal article" date="2017" name="J. Anim. Genet.">
        <title>Multiple reference genome sequences of hot pepper reveal the massive evolution of plant disease resistance genes by retroduplication.</title>
        <authorList>
            <person name="Kim S."/>
            <person name="Park J."/>
            <person name="Yeom S.-I."/>
            <person name="Kim Y.-M."/>
            <person name="Seo E."/>
            <person name="Kim K.-T."/>
            <person name="Kim M.-S."/>
            <person name="Lee J.M."/>
            <person name="Cheong K."/>
            <person name="Shin H.-S."/>
            <person name="Kim S.-B."/>
            <person name="Han K."/>
            <person name="Lee J."/>
            <person name="Park M."/>
            <person name="Lee H.-A."/>
            <person name="Lee H.-Y."/>
            <person name="Lee Y."/>
            <person name="Oh S."/>
            <person name="Lee J.H."/>
            <person name="Choi E."/>
            <person name="Choi E."/>
            <person name="Lee S.E."/>
            <person name="Jeon J."/>
            <person name="Kim H."/>
            <person name="Choi G."/>
            <person name="Song H."/>
            <person name="Lee J."/>
            <person name="Lee S.-C."/>
            <person name="Kwon J.-K."/>
            <person name="Lee H.-Y."/>
            <person name="Koo N."/>
            <person name="Hong Y."/>
            <person name="Kim R.W."/>
            <person name="Kang W.-H."/>
            <person name="Huh J.H."/>
            <person name="Kang B.-C."/>
            <person name="Yang T.-J."/>
            <person name="Lee Y.-H."/>
            <person name="Bennetzen J.L."/>
            <person name="Choi D."/>
        </authorList>
    </citation>
    <scope>NUCLEOTIDE SEQUENCE [LARGE SCALE GENOMIC DNA]</scope>
    <source>
        <strain evidence="5">cv. PBC81</strain>
    </source>
</reference>
<reference evidence="4 5" key="1">
    <citation type="journal article" date="2017" name="Genome Biol.">
        <title>New reference genome sequences of hot pepper reveal the massive evolution of plant disease-resistance genes by retroduplication.</title>
        <authorList>
            <person name="Kim S."/>
            <person name="Park J."/>
            <person name="Yeom S.I."/>
            <person name="Kim Y.M."/>
            <person name="Seo E."/>
            <person name="Kim K.T."/>
            <person name="Kim M.S."/>
            <person name="Lee J.M."/>
            <person name="Cheong K."/>
            <person name="Shin H.S."/>
            <person name="Kim S.B."/>
            <person name="Han K."/>
            <person name="Lee J."/>
            <person name="Park M."/>
            <person name="Lee H.A."/>
            <person name="Lee H.Y."/>
            <person name="Lee Y."/>
            <person name="Oh S."/>
            <person name="Lee J.H."/>
            <person name="Choi E."/>
            <person name="Choi E."/>
            <person name="Lee S.E."/>
            <person name="Jeon J."/>
            <person name="Kim H."/>
            <person name="Choi G."/>
            <person name="Song H."/>
            <person name="Lee J."/>
            <person name="Lee S.C."/>
            <person name="Kwon J.K."/>
            <person name="Lee H.Y."/>
            <person name="Koo N."/>
            <person name="Hong Y."/>
            <person name="Kim R.W."/>
            <person name="Kang W.H."/>
            <person name="Huh J.H."/>
            <person name="Kang B.C."/>
            <person name="Yang T.J."/>
            <person name="Lee Y.H."/>
            <person name="Bennetzen J.L."/>
            <person name="Choi D."/>
        </authorList>
    </citation>
    <scope>NUCLEOTIDE SEQUENCE [LARGE SCALE GENOMIC DNA]</scope>
    <source>
        <strain evidence="5">cv. PBC81</strain>
    </source>
</reference>
<dbReference type="InterPro" id="IPR020568">
    <property type="entry name" value="Ribosomal_Su5_D2-typ_SF"/>
</dbReference>
<comment type="similarity">
    <text evidence="1">Belongs to the heat shock protein 90 family.</text>
</comment>
<dbReference type="STRING" id="33114.A0A2G2W4B4"/>
<dbReference type="GO" id="GO:0140662">
    <property type="term" value="F:ATP-dependent protein folding chaperone"/>
    <property type="evidence" value="ECO:0007669"/>
    <property type="project" value="InterPro"/>
</dbReference>
<dbReference type="SUPFAM" id="SSF54211">
    <property type="entry name" value="Ribosomal protein S5 domain 2-like"/>
    <property type="match status" value="1"/>
</dbReference>
<dbReference type="InterPro" id="IPR054722">
    <property type="entry name" value="PolX-like_BBD"/>
</dbReference>